<dbReference type="EMBL" id="JAQQAF010000006">
    <property type="protein sequence ID" value="KAJ8479867.1"/>
    <property type="molecule type" value="Genomic_DNA"/>
</dbReference>
<organism evidence="1 2">
    <name type="scientific">Ensete ventricosum</name>
    <name type="common">Abyssinian banana</name>
    <name type="synonym">Musa ensete</name>
    <dbReference type="NCBI Taxonomy" id="4639"/>
    <lineage>
        <taxon>Eukaryota</taxon>
        <taxon>Viridiplantae</taxon>
        <taxon>Streptophyta</taxon>
        <taxon>Embryophyta</taxon>
        <taxon>Tracheophyta</taxon>
        <taxon>Spermatophyta</taxon>
        <taxon>Magnoliopsida</taxon>
        <taxon>Liliopsida</taxon>
        <taxon>Zingiberales</taxon>
        <taxon>Musaceae</taxon>
        <taxon>Ensete</taxon>
    </lineage>
</organism>
<protein>
    <recommendedName>
        <fullName evidence="3">Clp R domain-containing protein</fullName>
    </recommendedName>
</protein>
<dbReference type="Proteomes" id="UP001222027">
    <property type="component" value="Unassembled WGS sequence"/>
</dbReference>
<gene>
    <name evidence="1" type="ORF">OPV22_023594</name>
</gene>
<name>A0AAV8QTA2_ENSVE</name>
<keyword evidence="2" id="KW-1185">Reference proteome</keyword>
<proteinExistence type="predicted"/>
<evidence type="ECO:0008006" key="3">
    <source>
        <dbReference type="Google" id="ProtNLM"/>
    </source>
</evidence>
<evidence type="ECO:0000313" key="1">
    <source>
        <dbReference type="EMBL" id="KAJ8479867.1"/>
    </source>
</evidence>
<accession>A0AAV8QTA2</accession>
<reference evidence="1 2" key="1">
    <citation type="submission" date="2022-12" db="EMBL/GenBank/DDBJ databases">
        <title>Chromosome-scale assembly of the Ensete ventricosum genome.</title>
        <authorList>
            <person name="Dussert Y."/>
            <person name="Stocks J."/>
            <person name="Wendawek A."/>
            <person name="Woldeyes F."/>
            <person name="Nichols R.A."/>
            <person name="Borrell J.S."/>
        </authorList>
    </citation>
    <scope>NUCLEOTIDE SEQUENCE [LARGE SCALE GENOMIC DNA]</scope>
    <source>
        <strain evidence="2">cv. Maze</strain>
        <tissue evidence="1">Seeds</tissue>
    </source>
</reference>
<sequence length="70" mass="7908">MMKCFDIVSLELKMVESCMSTWQLFLTLEASSLDVAEGTAKQHGRPVAHLFPGHLLLTTWNPQDSDMKNK</sequence>
<evidence type="ECO:0000313" key="2">
    <source>
        <dbReference type="Proteomes" id="UP001222027"/>
    </source>
</evidence>
<dbReference type="AlphaFoldDB" id="A0AAV8QTA2"/>
<comment type="caution">
    <text evidence="1">The sequence shown here is derived from an EMBL/GenBank/DDBJ whole genome shotgun (WGS) entry which is preliminary data.</text>
</comment>